<keyword evidence="12" id="KW-1185">Reference proteome</keyword>
<sequence>MAMKSDGSDINLSSYEIIDTDAGHHLKMPKTDPIAKTEIRDGWDHFSDKWEDCDEEKTEKQKDSDNNLQKRKDLKNEKAEKAFPKKVKSHPSNRNTEQMYALFELIATCIFIIIVSIIAFSKTSPNLYKLSKELKNAFVKKSPNGSPAFQKITQSYQIWEYLENQFLDQLFWNDGICENDEIPGTIINGNYKLIGPLRIRMLKVRNDSCEVRFGNKNIECYGLYSKSNEDMTAFKPMDSAAFFYTEIPDAPDFSGDFGIYSSGGFIQEIPTCDRELANKILQHLKLNSWINRGTRVVFIEFTTFNFEYNFYTIVKLYFEILPTGTVVPKTYISTLKFFGLNGVYDYFVLICKLSIATIILTLKYEILGKSKTENLCDTKNYVEMDELVQLFIHQSFVIGILAIISWIKLFKYASFNKKMDKYFYIAFLAVKEFLGFSFVFVIVFSAFLIFGHVKFGAEINNFSNFGEAFFPMLRFLWGDFGYFGVREISPIWWKLFILAFFVFVIVFQITMLLKLITVWDTLIDDEETEEPKKWEIDNFLRDNMKLILAPVWLHPVICNGTEEFEKLKKWRLENEIFNVTFTEF</sequence>
<dbReference type="PRINTS" id="PR01433">
    <property type="entry name" value="POLYCYSTIN2"/>
</dbReference>
<organism evidence="12 13">
    <name type="scientific">Panagrolaimus davidi</name>
    <dbReference type="NCBI Taxonomy" id="227884"/>
    <lineage>
        <taxon>Eukaryota</taxon>
        <taxon>Metazoa</taxon>
        <taxon>Ecdysozoa</taxon>
        <taxon>Nematoda</taxon>
        <taxon>Chromadorea</taxon>
        <taxon>Rhabditida</taxon>
        <taxon>Tylenchina</taxon>
        <taxon>Panagrolaimomorpha</taxon>
        <taxon>Panagrolaimoidea</taxon>
        <taxon>Panagrolaimidae</taxon>
        <taxon>Panagrolaimus</taxon>
    </lineage>
</organism>
<feature type="compositionally biased region" description="Basic and acidic residues" evidence="8">
    <location>
        <begin position="57"/>
        <end position="83"/>
    </location>
</feature>
<reference evidence="13" key="1">
    <citation type="submission" date="2022-11" db="UniProtKB">
        <authorList>
            <consortium name="WormBaseParasite"/>
        </authorList>
    </citation>
    <scope>IDENTIFICATION</scope>
</reference>
<evidence type="ECO:0000256" key="4">
    <source>
        <dbReference type="ARBA" id="ARBA00022989"/>
    </source>
</evidence>
<dbReference type="InterPro" id="IPR013122">
    <property type="entry name" value="PKD1_2_channel"/>
</dbReference>
<evidence type="ECO:0000256" key="1">
    <source>
        <dbReference type="ARBA" id="ARBA00004141"/>
    </source>
</evidence>
<dbReference type="GO" id="GO:0016020">
    <property type="term" value="C:membrane"/>
    <property type="evidence" value="ECO:0007669"/>
    <property type="project" value="UniProtKB-SubCell"/>
</dbReference>
<feature type="transmembrane region" description="Helical" evidence="9">
    <location>
        <begin position="99"/>
        <end position="120"/>
    </location>
</feature>
<comment type="subcellular location">
    <subcellularLocation>
        <location evidence="1">Membrane</location>
        <topology evidence="1">Multi-pass membrane protein</topology>
    </subcellularLocation>
</comment>
<dbReference type="InterPro" id="IPR046791">
    <property type="entry name" value="Polycystin_dom"/>
</dbReference>
<evidence type="ECO:0000256" key="8">
    <source>
        <dbReference type="SAM" id="MobiDB-lite"/>
    </source>
</evidence>
<evidence type="ECO:0000259" key="10">
    <source>
        <dbReference type="Pfam" id="PF08016"/>
    </source>
</evidence>
<comment type="similarity">
    <text evidence="2">Belongs to the polycystin family.</text>
</comment>
<feature type="region of interest" description="Disordered" evidence="8">
    <location>
        <begin position="53"/>
        <end position="92"/>
    </location>
</feature>
<feature type="disulfide bond" evidence="7">
    <location>
        <begin position="209"/>
        <end position="220"/>
    </location>
</feature>
<dbReference type="PANTHER" id="PTHR10877:SF183">
    <property type="entry name" value="AT14535P-RELATED"/>
    <property type="match status" value="1"/>
</dbReference>
<evidence type="ECO:0000256" key="9">
    <source>
        <dbReference type="SAM" id="Phobius"/>
    </source>
</evidence>
<evidence type="ECO:0000313" key="13">
    <source>
        <dbReference type="WBParaSite" id="PDA_v2.g13550.t1"/>
    </source>
</evidence>
<protein>
    <submittedName>
        <fullName evidence="13">Uncharacterized protein</fullName>
    </submittedName>
</protein>
<dbReference type="Pfam" id="PF20519">
    <property type="entry name" value="Polycystin_dom"/>
    <property type="match status" value="1"/>
</dbReference>
<evidence type="ECO:0000256" key="5">
    <source>
        <dbReference type="ARBA" id="ARBA00023136"/>
    </source>
</evidence>
<dbReference type="Pfam" id="PF08016">
    <property type="entry name" value="PKD_channel"/>
    <property type="match status" value="1"/>
</dbReference>
<name>A0A914P6H4_9BILA</name>
<feature type="domain" description="Polycystin cation channel PKD1/PKD2" evidence="10">
    <location>
        <begin position="348"/>
        <end position="516"/>
    </location>
</feature>
<evidence type="ECO:0000256" key="6">
    <source>
        <dbReference type="ARBA" id="ARBA00023180"/>
    </source>
</evidence>
<dbReference type="PANTHER" id="PTHR10877">
    <property type="entry name" value="POLYCYSTIN FAMILY MEMBER"/>
    <property type="match status" value="1"/>
</dbReference>
<evidence type="ECO:0000256" key="3">
    <source>
        <dbReference type="ARBA" id="ARBA00022692"/>
    </source>
</evidence>
<feature type="transmembrane region" description="Helical" evidence="9">
    <location>
        <begin position="491"/>
        <end position="513"/>
    </location>
</feature>
<evidence type="ECO:0000259" key="11">
    <source>
        <dbReference type="Pfam" id="PF20519"/>
    </source>
</evidence>
<evidence type="ECO:0000313" key="12">
    <source>
        <dbReference type="Proteomes" id="UP000887578"/>
    </source>
</evidence>
<accession>A0A914P6H4</accession>
<keyword evidence="5 9" id="KW-0472">Membrane</keyword>
<evidence type="ECO:0000256" key="7">
    <source>
        <dbReference type="PIRSR" id="PIRSR603915-2"/>
    </source>
</evidence>
<dbReference type="Proteomes" id="UP000887578">
    <property type="component" value="Unplaced"/>
</dbReference>
<feature type="transmembrane region" description="Helical" evidence="9">
    <location>
        <begin position="343"/>
        <end position="362"/>
    </location>
</feature>
<proteinExistence type="inferred from homology"/>
<dbReference type="GO" id="GO:0005509">
    <property type="term" value="F:calcium ion binding"/>
    <property type="evidence" value="ECO:0007669"/>
    <property type="project" value="InterPro"/>
</dbReference>
<dbReference type="InterPro" id="IPR003915">
    <property type="entry name" value="PKD_2"/>
</dbReference>
<feature type="transmembrane region" description="Helical" evidence="9">
    <location>
        <begin position="390"/>
        <end position="410"/>
    </location>
</feature>
<keyword evidence="6" id="KW-0325">Glycoprotein</keyword>
<feature type="transmembrane region" description="Helical" evidence="9">
    <location>
        <begin position="422"/>
        <end position="450"/>
    </location>
</feature>
<dbReference type="InterPro" id="IPR051223">
    <property type="entry name" value="Polycystin"/>
</dbReference>
<feature type="domain" description="Polycystin" evidence="11">
    <location>
        <begin position="148"/>
        <end position="337"/>
    </location>
</feature>
<evidence type="ECO:0000256" key="2">
    <source>
        <dbReference type="ARBA" id="ARBA00007200"/>
    </source>
</evidence>
<keyword evidence="3 9" id="KW-0812">Transmembrane</keyword>
<keyword evidence="4 9" id="KW-1133">Transmembrane helix</keyword>
<dbReference type="AlphaFoldDB" id="A0A914P6H4"/>
<dbReference type="WBParaSite" id="PDA_v2.g13550.t1">
    <property type="protein sequence ID" value="PDA_v2.g13550.t1"/>
    <property type="gene ID" value="PDA_v2.g13550"/>
</dbReference>